<name>A0ABW2BPJ4_9HYPH</name>
<evidence type="ECO:0000256" key="6">
    <source>
        <dbReference type="ARBA" id="ARBA00023306"/>
    </source>
</evidence>
<dbReference type="EMBL" id="JBHSWN010000001">
    <property type="protein sequence ID" value="MFC6792398.1"/>
    <property type="molecule type" value="Genomic_DNA"/>
</dbReference>
<comment type="subunit">
    <text evidence="8">Homodimer. Interacts with FtsZ.</text>
</comment>
<keyword evidence="3" id="KW-0963">Cytoplasm</keyword>
<dbReference type="InterPro" id="IPR036192">
    <property type="entry name" value="Cell_div_ZapA-like_sf"/>
</dbReference>
<evidence type="ECO:0000256" key="3">
    <source>
        <dbReference type="ARBA" id="ARBA00022490"/>
    </source>
</evidence>
<dbReference type="Proteomes" id="UP001596292">
    <property type="component" value="Unassembled WGS sequence"/>
</dbReference>
<dbReference type="GO" id="GO:0051301">
    <property type="term" value="P:cell division"/>
    <property type="evidence" value="ECO:0007669"/>
    <property type="project" value="UniProtKB-KW"/>
</dbReference>
<gene>
    <name evidence="11" type="ORF">ACFQE0_24275</name>
</gene>
<evidence type="ECO:0000256" key="8">
    <source>
        <dbReference type="ARBA" id="ARBA00026068"/>
    </source>
</evidence>
<comment type="caution">
    <text evidence="11">The sequence shown here is derived from an EMBL/GenBank/DDBJ whole genome shotgun (WGS) entry which is preliminary data.</text>
</comment>
<accession>A0ABW2BPJ4</accession>
<proteinExistence type="predicted"/>
<keyword evidence="10" id="KW-0175">Coiled coil</keyword>
<dbReference type="PANTHER" id="PTHR34981">
    <property type="entry name" value="CELL DIVISION PROTEIN ZAPA"/>
    <property type="match status" value="1"/>
</dbReference>
<evidence type="ECO:0000256" key="9">
    <source>
        <dbReference type="ARBA" id="ARBA00033158"/>
    </source>
</evidence>
<comment type="subcellular location">
    <subcellularLocation>
        <location evidence="1">Cytoplasm</location>
    </subcellularLocation>
</comment>
<keyword evidence="12" id="KW-1185">Reference proteome</keyword>
<dbReference type="RefSeq" id="WP_378974215.1">
    <property type="nucleotide sequence ID" value="NZ_JBHSWN010000001.1"/>
</dbReference>
<dbReference type="InterPro" id="IPR042233">
    <property type="entry name" value="Cell_div_ZapA_N"/>
</dbReference>
<protein>
    <recommendedName>
        <fullName evidence="2">Cell division protein ZapA</fullName>
    </recommendedName>
    <alternativeName>
        <fullName evidence="9">Z ring-associated protein ZapA</fullName>
    </alternativeName>
</protein>
<evidence type="ECO:0000256" key="1">
    <source>
        <dbReference type="ARBA" id="ARBA00004496"/>
    </source>
</evidence>
<organism evidence="11 12">
    <name type="scientific">Methylobacterium komagatae</name>
    <dbReference type="NCBI Taxonomy" id="374425"/>
    <lineage>
        <taxon>Bacteria</taxon>
        <taxon>Pseudomonadati</taxon>
        <taxon>Pseudomonadota</taxon>
        <taxon>Alphaproteobacteria</taxon>
        <taxon>Hyphomicrobiales</taxon>
        <taxon>Methylobacteriaceae</taxon>
        <taxon>Methylobacterium</taxon>
    </lineage>
</organism>
<evidence type="ECO:0000256" key="5">
    <source>
        <dbReference type="ARBA" id="ARBA00023210"/>
    </source>
</evidence>
<comment type="function">
    <text evidence="7">Activator of cell division through the inhibition of FtsZ GTPase activity, therefore promoting FtsZ assembly into bundles of protofilaments necessary for the formation of the division Z ring. It is recruited early at mid-cell but it is not essential for cell division.</text>
</comment>
<keyword evidence="4 11" id="KW-0132">Cell division</keyword>
<keyword evidence="6" id="KW-0131">Cell cycle</keyword>
<evidence type="ECO:0000313" key="11">
    <source>
        <dbReference type="EMBL" id="MFC6792398.1"/>
    </source>
</evidence>
<evidence type="ECO:0000256" key="4">
    <source>
        <dbReference type="ARBA" id="ARBA00022618"/>
    </source>
</evidence>
<evidence type="ECO:0000256" key="2">
    <source>
        <dbReference type="ARBA" id="ARBA00015195"/>
    </source>
</evidence>
<dbReference type="PANTHER" id="PTHR34981:SF1">
    <property type="entry name" value="CELL DIVISION PROTEIN ZAPA"/>
    <property type="match status" value="1"/>
</dbReference>
<dbReference type="SUPFAM" id="SSF102829">
    <property type="entry name" value="Cell division protein ZapA-like"/>
    <property type="match status" value="1"/>
</dbReference>
<dbReference type="InterPro" id="IPR007838">
    <property type="entry name" value="Cell_div_ZapA-like"/>
</dbReference>
<evidence type="ECO:0000313" key="12">
    <source>
        <dbReference type="Proteomes" id="UP001596292"/>
    </source>
</evidence>
<feature type="coiled-coil region" evidence="10">
    <location>
        <begin position="56"/>
        <end position="90"/>
    </location>
</feature>
<sequence>MPIITVTIDNKTYRMSCGKDEEAHLTALTQDFSERVAQMRTSFGEIGDMRLHVMAALTISDELSDLRRRYAALEKEVGQSRSVVEAAERQRDDASARAAEGISQAAGRLARLADALNAPVGSLPLGRRGED</sequence>
<keyword evidence="5" id="KW-0717">Septation</keyword>
<evidence type="ECO:0000256" key="10">
    <source>
        <dbReference type="SAM" id="Coils"/>
    </source>
</evidence>
<reference evidence="12" key="1">
    <citation type="journal article" date="2019" name="Int. J. Syst. Evol. Microbiol.">
        <title>The Global Catalogue of Microorganisms (GCM) 10K type strain sequencing project: providing services to taxonomists for standard genome sequencing and annotation.</title>
        <authorList>
            <consortium name="The Broad Institute Genomics Platform"/>
            <consortium name="The Broad Institute Genome Sequencing Center for Infectious Disease"/>
            <person name="Wu L."/>
            <person name="Ma J."/>
        </authorList>
    </citation>
    <scope>NUCLEOTIDE SEQUENCE [LARGE SCALE GENOMIC DNA]</scope>
    <source>
        <strain evidence="12">CCUG 48316</strain>
    </source>
</reference>
<dbReference type="Pfam" id="PF05164">
    <property type="entry name" value="ZapA"/>
    <property type="match status" value="1"/>
</dbReference>
<evidence type="ECO:0000256" key="7">
    <source>
        <dbReference type="ARBA" id="ARBA00024910"/>
    </source>
</evidence>
<dbReference type="Gene3D" id="3.30.160.880">
    <property type="entry name" value="Cell division protein ZapA protomer, N-terminal domain"/>
    <property type="match status" value="1"/>
</dbReference>